<dbReference type="Gene3D" id="1.10.357.10">
    <property type="entry name" value="Tetracycline Repressor, domain 2"/>
    <property type="match status" value="1"/>
</dbReference>
<evidence type="ECO:0000256" key="3">
    <source>
        <dbReference type="ARBA" id="ARBA00023163"/>
    </source>
</evidence>
<dbReference type="PROSITE" id="PS50977">
    <property type="entry name" value="HTH_TETR_2"/>
    <property type="match status" value="1"/>
</dbReference>
<evidence type="ECO:0000256" key="4">
    <source>
        <dbReference type="PROSITE-ProRule" id="PRU00335"/>
    </source>
</evidence>
<keyword evidence="3" id="KW-0804">Transcription</keyword>
<evidence type="ECO:0000313" key="7">
    <source>
        <dbReference type="Proteomes" id="UP001183202"/>
    </source>
</evidence>
<dbReference type="InterPro" id="IPR009057">
    <property type="entry name" value="Homeodomain-like_sf"/>
</dbReference>
<dbReference type="Pfam" id="PF00440">
    <property type="entry name" value="TetR_N"/>
    <property type="match status" value="1"/>
</dbReference>
<evidence type="ECO:0000259" key="5">
    <source>
        <dbReference type="PROSITE" id="PS50977"/>
    </source>
</evidence>
<keyword evidence="2 4" id="KW-0238">DNA-binding</keyword>
<dbReference type="SUPFAM" id="SSF46689">
    <property type="entry name" value="Homeodomain-like"/>
    <property type="match status" value="1"/>
</dbReference>
<feature type="domain" description="HTH tetR-type" evidence="5">
    <location>
        <begin position="9"/>
        <end position="69"/>
    </location>
</feature>
<gene>
    <name evidence="6" type="ORF">RM445_04405</name>
</gene>
<keyword evidence="7" id="KW-1185">Reference proteome</keyword>
<dbReference type="Proteomes" id="UP001183202">
    <property type="component" value="Unassembled WGS sequence"/>
</dbReference>
<name>A0ABU2N4B5_9PSEU</name>
<organism evidence="6 7">
    <name type="scientific">Pseudonocardia charpentierae</name>
    <dbReference type="NCBI Taxonomy" id="3075545"/>
    <lineage>
        <taxon>Bacteria</taxon>
        <taxon>Bacillati</taxon>
        <taxon>Actinomycetota</taxon>
        <taxon>Actinomycetes</taxon>
        <taxon>Pseudonocardiales</taxon>
        <taxon>Pseudonocardiaceae</taxon>
        <taxon>Pseudonocardia</taxon>
    </lineage>
</organism>
<dbReference type="InterPro" id="IPR036271">
    <property type="entry name" value="Tet_transcr_reg_TetR-rel_C_sf"/>
</dbReference>
<keyword evidence="1" id="KW-0805">Transcription regulation</keyword>
<comment type="caution">
    <text evidence="6">The sequence shown here is derived from an EMBL/GenBank/DDBJ whole genome shotgun (WGS) entry which is preliminary data.</text>
</comment>
<dbReference type="PANTHER" id="PTHR30055:SF220">
    <property type="entry name" value="TETR-FAMILY REGULATORY PROTEIN"/>
    <property type="match status" value="1"/>
</dbReference>
<dbReference type="InterPro" id="IPR050109">
    <property type="entry name" value="HTH-type_TetR-like_transc_reg"/>
</dbReference>
<dbReference type="InterPro" id="IPR001647">
    <property type="entry name" value="HTH_TetR"/>
</dbReference>
<protein>
    <submittedName>
        <fullName evidence="6">TetR-like C-terminal domain-containing protein</fullName>
    </submittedName>
</protein>
<sequence length="203" mass="20836">MPRPKVHDAALRLRLLECAGATLSTRGIAALSLRTLAADVGTSTTAVYALFGGKPGLLAALHAEAFARLGARLDAVPVGADPVEDLVALGLAYRDAALADPHFYDVMFGGALPADERWWAVAAPILRPVVGVVQRATSCGALRQGVDAATVSLALWATVHGLVSLHLRGLHPADAPAPAAVVDAAVRAVVAGWLAAPLPRVTT</sequence>
<accession>A0ABU2N4B5</accession>
<reference evidence="7" key="1">
    <citation type="submission" date="2023-07" db="EMBL/GenBank/DDBJ databases">
        <title>30 novel species of actinomycetes from the DSMZ collection.</title>
        <authorList>
            <person name="Nouioui I."/>
        </authorList>
    </citation>
    <scope>NUCLEOTIDE SEQUENCE [LARGE SCALE GENOMIC DNA]</scope>
    <source>
        <strain evidence="7">DSM 45834</strain>
    </source>
</reference>
<dbReference type="EMBL" id="JAVREJ010000002">
    <property type="protein sequence ID" value="MDT0348761.1"/>
    <property type="molecule type" value="Genomic_DNA"/>
</dbReference>
<evidence type="ECO:0000256" key="2">
    <source>
        <dbReference type="ARBA" id="ARBA00023125"/>
    </source>
</evidence>
<dbReference type="InterPro" id="IPR025996">
    <property type="entry name" value="MT1864/Rv1816-like_C"/>
</dbReference>
<feature type="DNA-binding region" description="H-T-H motif" evidence="4">
    <location>
        <begin position="32"/>
        <end position="51"/>
    </location>
</feature>
<dbReference type="PANTHER" id="PTHR30055">
    <property type="entry name" value="HTH-TYPE TRANSCRIPTIONAL REGULATOR RUTR"/>
    <property type="match status" value="1"/>
</dbReference>
<evidence type="ECO:0000313" key="6">
    <source>
        <dbReference type="EMBL" id="MDT0348761.1"/>
    </source>
</evidence>
<evidence type="ECO:0000256" key="1">
    <source>
        <dbReference type="ARBA" id="ARBA00023015"/>
    </source>
</evidence>
<dbReference type="SUPFAM" id="SSF48498">
    <property type="entry name" value="Tetracyclin repressor-like, C-terminal domain"/>
    <property type="match status" value="1"/>
</dbReference>
<proteinExistence type="predicted"/>
<dbReference type="RefSeq" id="WP_311554694.1">
    <property type="nucleotide sequence ID" value="NZ_JAVREJ010000002.1"/>
</dbReference>
<dbReference type="Pfam" id="PF13305">
    <property type="entry name" value="TetR_C_33"/>
    <property type="match status" value="1"/>
</dbReference>